<name>A0A4Y2P6Z0_ARAVE</name>
<evidence type="ECO:0000313" key="3">
    <source>
        <dbReference type="Proteomes" id="UP000499080"/>
    </source>
</evidence>
<comment type="caution">
    <text evidence="2">The sequence shown here is derived from an EMBL/GenBank/DDBJ whole genome shotgun (WGS) entry which is preliminary data.</text>
</comment>
<evidence type="ECO:0008006" key="4">
    <source>
        <dbReference type="Google" id="ProtNLM"/>
    </source>
</evidence>
<dbReference type="AlphaFoldDB" id="A0A4Y2P6Z0"/>
<evidence type="ECO:0000256" key="1">
    <source>
        <dbReference type="SAM" id="SignalP"/>
    </source>
</evidence>
<dbReference type="Proteomes" id="UP000499080">
    <property type="component" value="Unassembled WGS sequence"/>
</dbReference>
<feature type="chain" id="PRO_5021383605" description="Secreted protein" evidence="1">
    <location>
        <begin position="31"/>
        <end position="108"/>
    </location>
</feature>
<proteinExistence type="predicted"/>
<accession>A0A4Y2P6Z0</accession>
<keyword evidence="1" id="KW-0732">Signal</keyword>
<sequence>MRRFRVNRHLRHHVMAAQLIIGVIQTACHGVQSSSQSSRSSHFISQRRSLVITHDIVIIISQRYVFPPTNISAPSYRSRAILPLIGVSNLQFVRGILRRGQKPVTHVF</sequence>
<feature type="signal peptide" evidence="1">
    <location>
        <begin position="1"/>
        <end position="30"/>
    </location>
</feature>
<dbReference type="EMBL" id="BGPR01010564">
    <property type="protein sequence ID" value="GBN46823.1"/>
    <property type="molecule type" value="Genomic_DNA"/>
</dbReference>
<protein>
    <recommendedName>
        <fullName evidence="4">Secreted protein</fullName>
    </recommendedName>
</protein>
<evidence type="ECO:0000313" key="2">
    <source>
        <dbReference type="EMBL" id="GBN46823.1"/>
    </source>
</evidence>
<keyword evidence="3" id="KW-1185">Reference proteome</keyword>
<gene>
    <name evidence="2" type="ORF">AVEN_75239_1</name>
</gene>
<reference evidence="2 3" key="1">
    <citation type="journal article" date="2019" name="Sci. Rep.">
        <title>Orb-weaving spider Araneus ventricosus genome elucidates the spidroin gene catalogue.</title>
        <authorList>
            <person name="Kono N."/>
            <person name="Nakamura H."/>
            <person name="Ohtoshi R."/>
            <person name="Moran D.A.P."/>
            <person name="Shinohara A."/>
            <person name="Yoshida Y."/>
            <person name="Fujiwara M."/>
            <person name="Mori M."/>
            <person name="Tomita M."/>
            <person name="Arakawa K."/>
        </authorList>
    </citation>
    <scope>NUCLEOTIDE SEQUENCE [LARGE SCALE GENOMIC DNA]</scope>
</reference>
<organism evidence="2 3">
    <name type="scientific">Araneus ventricosus</name>
    <name type="common">Orbweaver spider</name>
    <name type="synonym">Epeira ventricosa</name>
    <dbReference type="NCBI Taxonomy" id="182803"/>
    <lineage>
        <taxon>Eukaryota</taxon>
        <taxon>Metazoa</taxon>
        <taxon>Ecdysozoa</taxon>
        <taxon>Arthropoda</taxon>
        <taxon>Chelicerata</taxon>
        <taxon>Arachnida</taxon>
        <taxon>Araneae</taxon>
        <taxon>Araneomorphae</taxon>
        <taxon>Entelegynae</taxon>
        <taxon>Araneoidea</taxon>
        <taxon>Araneidae</taxon>
        <taxon>Araneus</taxon>
    </lineage>
</organism>